<evidence type="ECO:0000259" key="1">
    <source>
        <dbReference type="Pfam" id="PF13744"/>
    </source>
</evidence>
<dbReference type="Gene3D" id="1.10.260.40">
    <property type="entry name" value="lambda repressor-like DNA-binding domains"/>
    <property type="match status" value="1"/>
</dbReference>
<dbReference type="EMBL" id="JAPFCC010000001">
    <property type="protein sequence ID" value="MCW7553509.1"/>
    <property type="molecule type" value="Genomic_DNA"/>
</dbReference>
<dbReference type="SUPFAM" id="SSF47413">
    <property type="entry name" value="lambda repressor-like DNA-binding domains"/>
    <property type="match status" value="1"/>
</dbReference>
<dbReference type="InterPro" id="IPR039554">
    <property type="entry name" value="HigA2-like_HTH"/>
</dbReference>
<evidence type="ECO:0000313" key="3">
    <source>
        <dbReference type="Proteomes" id="UP001209854"/>
    </source>
</evidence>
<dbReference type="RefSeq" id="WP_262568332.1">
    <property type="nucleotide sequence ID" value="NZ_JAPFCC010000001.1"/>
</dbReference>
<keyword evidence="3" id="KW-1185">Reference proteome</keyword>
<dbReference type="Pfam" id="PF13744">
    <property type="entry name" value="HTH_37"/>
    <property type="match status" value="1"/>
</dbReference>
<feature type="domain" description="HigA2-like helix-turn-helix" evidence="1">
    <location>
        <begin position="41"/>
        <end position="106"/>
    </location>
</feature>
<protein>
    <submittedName>
        <fullName evidence="2">XRE family transcriptional regulator</fullName>
    </submittedName>
</protein>
<organism evidence="2 3">
    <name type="scientific">Endozoicomonas gorgoniicola</name>
    <dbReference type="NCBI Taxonomy" id="1234144"/>
    <lineage>
        <taxon>Bacteria</taxon>
        <taxon>Pseudomonadati</taxon>
        <taxon>Pseudomonadota</taxon>
        <taxon>Gammaproteobacteria</taxon>
        <taxon>Oceanospirillales</taxon>
        <taxon>Endozoicomonadaceae</taxon>
        <taxon>Endozoicomonas</taxon>
    </lineage>
</organism>
<name>A0ABT3MVV7_9GAMM</name>
<dbReference type="InterPro" id="IPR010982">
    <property type="entry name" value="Lambda_DNA-bd_dom_sf"/>
</dbReference>
<gene>
    <name evidence="2" type="ORF">NX722_12915</name>
</gene>
<reference evidence="2 3" key="1">
    <citation type="submission" date="2022-10" db="EMBL/GenBank/DDBJ databases">
        <title>High-quality genome sequences of two octocoral-associated bacteria, Endozoicomonas euniceicola EF212 and Endozoicomonas gorgoniicola PS125.</title>
        <authorList>
            <person name="Chiou Y.-J."/>
            <person name="Chen Y.-H."/>
        </authorList>
    </citation>
    <scope>NUCLEOTIDE SEQUENCE [LARGE SCALE GENOMIC DNA]</scope>
    <source>
        <strain evidence="2 3">PS125</strain>
    </source>
</reference>
<dbReference type="Proteomes" id="UP001209854">
    <property type="component" value="Unassembled WGS sequence"/>
</dbReference>
<accession>A0ABT3MVV7</accession>
<evidence type="ECO:0000313" key="2">
    <source>
        <dbReference type="EMBL" id="MCW7553509.1"/>
    </source>
</evidence>
<sequence length="107" mass="11877">MSKRIIGHTTPTGGNVFSDLGFSPEEAEKLKADSDLKIKADLKIQLMTEITKTIQERHLKQEEAALLMNVNRPRVSDVMTGKASKFTIDALVVMLQRLGRSVILKIA</sequence>
<proteinExistence type="predicted"/>
<comment type="caution">
    <text evidence="2">The sequence shown here is derived from an EMBL/GenBank/DDBJ whole genome shotgun (WGS) entry which is preliminary data.</text>
</comment>